<protein>
    <submittedName>
        <fullName evidence="2">Uncharacterized protein</fullName>
    </submittedName>
</protein>
<proteinExistence type="predicted"/>
<evidence type="ECO:0000313" key="2">
    <source>
        <dbReference type="EMBL" id="JAG52922.1"/>
    </source>
</evidence>
<feature type="compositionally biased region" description="Basic and acidic residues" evidence="1">
    <location>
        <begin position="62"/>
        <end position="77"/>
    </location>
</feature>
<evidence type="ECO:0000256" key="1">
    <source>
        <dbReference type="SAM" id="MobiDB-lite"/>
    </source>
</evidence>
<reference evidence="2" key="1">
    <citation type="submission" date="2014-09" db="EMBL/GenBank/DDBJ databases">
        <authorList>
            <person name="Magalhaes I.L.F."/>
            <person name="Oliveira U."/>
            <person name="Santos F.R."/>
            <person name="Vidigal T.H.D.A."/>
            <person name="Brescovit A.D."/>
            <person name="Santos A.J."/>
        </authorList>
    </citation>
    <scope>NUCLEOTIDE SEQUENCE</scope>
</reference>
<dbReference type="AlphaFoldDB" id="A0A0K8SI11"/>
<sequence>MSSSRKTSFVYHERKVRDEHEIQSLLLEDDDDDGNDEEEPSNDLWMVEKSSKSPCGAAVRLSRSDRNASPSKTKENGEVSPLKIKRKLSYAVNKVETPNKRPDIVHTIDLLTSEDDDEEPNSERKTLRRVASPW</sequence>
<accession>A0A0K8SI11</accession>
<dbReference type="EMBL" id="GBRD01012904">
    <property type="protein sequence ID" value="JAG52922.1"/>
    <property type="molecule type" value="Transcribed_RNA"/>
</dbReference>
<feature type="region of interest" description="Disordered" evidence="1">
    <location>
        <begin position="22"/>
        <end position="81"/>
    </location>
</feature>
<name>A0A0K8SI11_LYGHE</name>
<organism evidence="2">
    <name type="scientific">Lygus hesperus</name>
    <name type="common">Western plant bug</name>
    <dbReference type="NCBI Taxonomy" id="30085"/>
    <lineage>
        <taxon>Eukaryota</taxon>
        <taxon>Metazoa</taxon>
        <taxon>Ecdysozoa</taxon>
        <taxon>Arthropoda</taxon>
        <taxon>Hexapoda</taxon>
        <taxon>Insecta</taxon>
        <taxon>Pterygota</taxon>
        <taxon>Neoptera</taxon>
        <taxon>Paraneoptera</taxon>
        <taxon>Hemiptera</taxon>
        <taxon>Heteroptera</taxon>
        <taxon>Panheteroptera</taxon>
        <taxon>Cimicomorpha</taxon>
        <taxon>Miridae</taxon>
        <taxon>Mirini</taxon>
        <taxon>Lygus</taxon>
    </lineage>
</organism>
<feature type="region of interest" description="Disordered" evidence="1">
    <location>
        <begin position="111"/>
        <end position="134"/>
    </location>
</feature>
<feature type="compositionally biased region" description="Acidic residues" evidence="1">
    <location>
        <begin position="27"/>
        <end position="41"/>
    </location>
</feature>